<feature type="transmembrane region" description="Helical" evidence="10">
    <location>
        <begin position="282"/>
        <end position="300"/>
    </location>
</feature>
<dbReference type="EMBL" id="CYHA01000006">
    <property type="protein sequence ID" value="CUA85746.1"/>
    <property type="molecule type" value="Genomic_DNA"/>
</dbReference>
<keyword evidence="6 10" id="KW-1278">Translocase</keyword>
<keyword evidence="8 10" id="KW-1133">Transmembrane helix</keyword>
<dbReference type="STRING" id="375574.GCA_001418035_02265"/>
<proteinExistence type="inferred from homology"/>
<accession>A0A0K6H4B7</accession>
<dbReference type="GO" id="GO:0055085">
    <property type="term" value="P:transmembrane transport"/>
    <property type="evidence" value="ECO:0007669"/>
    <property type="project" value="InterPro"/>
</dbReference>
<comment type="cofactor">
    <cofactor evidence="10">
        <name>FMN</name>
        <dbReference type="ChEBI" id="CHEBI:58210"/>
    </cofactor>
</comment>
<comment type="function">
    <text evidence="10">Part of a membrane-bound complex that couples electron transfer with translocation of ions across the membrane.</text>
</comment>
<comment type="similarity">
    <text evidence="10">Belongs to the NqrB/RnfD family.</text>
</comment>
<protein>
    <recommendedName>
        <fullName evidence="10">Ion-translocating oxidoreductase complex subunit D</fullName>
        <ecNumber evidence="10">7.-.-.-</ecNumber>
    </recommendedName>
    <alternativeName>
        <fullName evidence="10">Rnf electron transport complex subunit D</fullName>
    </alternativeName>
</protein>
<dbReference type="Proteomes" id="UP000243535">
    <property type="component" value="Unassembled WGS sequence"/>
</dbReference>
<gene>
    <name evidence="10" type="primary">rnfD</name>
    <name evidence="11" type="ORF">Ga0061063_2485</name>
</gene>
<evidence type="ECO:0000256" key="2">
    <source>
        <dbReference type="ARBA" id="ARBA00022553"/>
    </source>
</evidence>
<evidence type="ECO:0000256" key="4">
    <source>
        <dbReference type="ARBA" id="ARBA00022643"/>
    </source>
</evidence>
<keyword evidence="10" id="KW-0997">Cell inner membrane</keyword>
<sequence length="338" mass="35843">MPFVPHATRTVRVSRVMFKVLLALVPAFGVYCWLWGAGVLVQLLLAVFTALLAEAAMLRLRGRPLAPSLGDGSALLTAALLALAMPPLGVWWLIVLATLFAIVPGKQLYGGLGHNPFNPAMVGFAAMIVSFPSQMGQWGSPLSPLSTAEQIRWIFLRTPPAGSFDALSSATPLDALKTGLLGGGEVSRLVASPLYGHFGGAGSEWLGLAVLAGGLWLWRQRIISLRAPLGLLCGLLALALPLWLVMPERFASPGFHVLTGATLLGAFFIVTDPVTGPTTPRGQWLFGFLVGALTYLIRVFGGYPDGLAFAVLIFNIAVPLIDTLTRPPAFGQAKGARR</sequence>
<dbReference type="GO" id="GO:0022900">
    <property type="term" value="P:electron transport chain"/>
    <property type="evidence" value="ECO:0007669"/>
    <property type="project" value="UniProtKB-UniRule"/>
</dbReference>
<evidence type="ECO:0000313" key="12">
    <source>
        <dbReference type="Proteomes" id="UP000243535"/>
    </source>
</evidence>
<comment type="subcellular location">
    <subcellularLocation>
        <location evidence="10">Cell inner membrane</location>
        <topology evidence="10">Multi-pass membrane protein</topology>
    </subcellularLocation>
</comment>
<feature type="transmembrane region" description="Helical" evidence="10">
    <location>
        <begin position="194"/>
        <end position="218"/>
    </location>
</feature>
<evidence type="ECO:0000256" key="9">
    <source>
        <dbReference type="ARBA" id="ARBA00023136"/>
    </source>
</evidence>
<dbReference type="GO" id="GO:0005886">
    <property type="term" value="C:plasma membrane"/>
    <property type="evidence" value="ECO:0007669"/>
    <property type="project" value="UniProtKB-SubCell"/>
</dbReference>
<keyword evidence="1 10" id="KW-0813">Transport</keyword>
<dbReference type="AlphaFoldDB" id="A0A0K6H4B7"/>
<keyword evidence="4 10" id="KW-0288">FMN</keyword>
<evidence type="ECO:0000256" key="6">
    <source>
        <dbReference type="ARBA" id="ARBA00022967"/>
    </source>
</evidence>
<reference evidence="12" key="1">
    <citation type="submission" date="2015-08" db="EMBL/GenBank/DDBJ databases">
        <authorList>
            <person name="Varghese N."/>
        </authorList>
    </citation>
    <scope>NUCLEOTIDE SEQUENCE [LARGE SCALE GENOMIC DNA]</scope>
    <source>
        <strain evidence="12">DSM 17901</strain>
    </source>
</reference>
<keyword evidence="5 10" id="KW-0812">Transmembrane</keyword>
<dbReference type="Pfam" id="PF03116">
    <property type="entry name" value="NQR2_RnfD_RnfE"/>
    <property type="match status" value="1"/>
</dbReference>
<feature type="modified residue" description="FMN phosphoryl threonine" evidence="10">
    <location>
        <position position="171"/>
    </location>
</feature>
<evidence type="ECO:0000256" key="7">
    <source>
        <dbReference type="ARBA" id="ARBA00022982"/>
    </source>
</evidence>
<keyword evidence="7 10" id="KW-0249">Electron transport</keyword>
<dbReference type="InterPro" id="IPR004338">
    <property type="entry name" value="NqrB/RnfD"/>
</dbReference>
<evidence type="ECO:0000256" key="5">
    <source>
        <dbReference type="ARBA" id="ARBA00022692"/>
    </source>
</evidence>
<evidence type="ECO:0000256" key="1">
    <source>
        <dbReference type="ARBA" id="ARBA00022448"/>
    </source>
</evidence>
<evidence type="ECO:0000313" key="11">
    <source>
        <dbReference type="EMBL" id="CUA85746.1"/>
    </source>
</evidence>
<keyword evidence="9 10" id="KW-0472">Membrane</keyword>
<organism evidence="11 12">
    <name type="scientific">Gulbenkiania indica</name>
    <dbReference type="NCBI Taxonomy" id="375574"/>
    <lineage>
        <taxon>Bacteria</taxon>
        <taxon>Pseudomonadati</taxon>
        <taxon>Pseudomonadota</taxon>
        <taxon>Betaproteobacteria</taxon>
        <taxon>Neisseriales</taxon>
        <taxon>Chromobacteriaceae</taxon>
        <taxon>Gulbenkiania</taxon>
    </lineage>
</organism>
<feature type="transmembrane region" description="Helical" evidence="10">
    <location>
        <begin position="117"/>
        <end position="135"/>
    </location>
</feature>
<dbReference type="NCBIfam" id="TIGR01946">
    <property type="entry name" value="rnfD"/>
    <property type="match status" value="1"/>
</dbReference>
<evidence type="ECO:0000256" key="3">
    <source>
        <dbReference type="ARBA" id="ARBA00022630"/>
    </source>
</evidence>
<evidence type="ECO:0000256" key="10">
    <source>
        <dbReference type="HAMAP-Rule" id="MF_00462"/>
    </source>
</evidence>
<feature type="transmembrane region" description="Helical" evidence="10">
    <location>
        <begin position="20"/>
        <end position="53"/>
    </location>
</feature>
<keyword evidence="10" id="KW-1003">Cell membrane</keyword>
<feature type="transmembrane region" description="Helical" evidence="10">
    <location>
        <begin position="250"/>
        <end position="270"/>
    </location>
</feature>
<dbReference type="HAMAP" id="MF_00462">
    <property type="entry name" value="RsxD_RnfD"/>
    <property type="match status" value="1"/>
</dbReference>
<dbReference type="EC" id="7.-.-.-" evidence="10"/>
<keyword evidence="2 10" id="KW-0597">Phosphoprotein</keyword>
<evidence type="ECO:0000256" key="8">
    <source>
        <dbReference type="ARBA" id="ARBA00022989"/>
    </source>
</evidence>
<feature type="transmembrane region" description="Helical" evidence="10">
    <location>
        <begin position="306"/>
        <end position="324"/>
    </location>
</feature>
<dbReference type="InterPro" id="IPR011303">
    <property type="entry name" value="RnfD_bac"/>
</dbReference>
<comment type="subunit">
    <text evidence="10">The complex is composed of six subunits: RnfA, RnfB, RnfC, RnfD, RnfE and RnfG.</text>
</comment>
<dbReference type="PANTHER" id="PTHR30578:SF0">
    <property type="entry name" value="ION-TRANSLOCATING OXIDOREDUCTASE COMPLEX SUBUNIT D"/>
    <property type="match status" value="1"/>
</dbReference>
<dbReference type="OrthoDB" id="9776359at2"/>
<keyword evidence="12" id="KW-1185">Reference proteome</keyword>
<keyword evidence="3 10" id="KW-0285">Flavoprotein</keyword>
<dbReference type="RefSeq" id="WP_055434308.1">
    <property type="nucleotide sequence ID" value="NZ_CYHA01000006.1"/>
</dbReference>
<name>A0A0K6H4B7_9NEIS</name>
<feature type="transmembrane region" description="Helical" evidence="10">
    <location>
        <begin position="225"/>
        <end position="244"/>
    </location>
</feature>
<dbReference type="PANTHER" id="PTHR30578">
    <property type="entry name" value="ELECTRON TRANSPORT COMPLEX PROTEIN RNFD"/>
    <property type="match status" value="1"/>
</dbReference>